<feature type="signal peptide" evidence="2">
    <location>
        <begin position="1"/>
        <end position="26"/>
    </location>
</feature>
<gene>
    <name evidence="3" type="ORF">MAR_012896</name>
</gene>
<evidence type="ECO:0000256" key="2">
    <source>
        <dbReference type="SAM" id="SignalP"/>
    </source>
</evidence>
<reference evidence="3" key="1">
    <citation type="submission" date="2022-11" db="EMBL/GenBank/DDBJ databases">
        <title>Centuries of genome instability and evolution in soft-shell clam transmissible cancer (bioRxiv).</title>
        <authorList>
            <person name="Hart S.F.M."/>
            <person name="Yonemitsu M.A."/>
            <person name="Giersch R.M."/>
            <person name="Beal B.F."/>
            <person name="Arriagada G."/>
            <person name="Davis B.W."/>
            <person name="Ostrander E.A."/>
            <person name="Goff S.P."/>
            <person name="Metzger M.J."/>
        </authorList>
    </citation>
    <scope>NUCLEOTIDE SEQUENCE</scope>
    <source>
        <strain evidence="3">MELC-2E11</strain>
        <tissue evidence="3">Siphon/mantle</tissue>
    </source>
</reference>
<proteinExistence type="predicted"/>
<sequence length="161" mass="16626">MVLANKNKMDLLCILLPTIVFFGASAQAASETCTVQHTTVLPQTTTASAGSTSTQGTTSPTAETTKQTTETTVTTIPSTVSIPATTAPTGGSGRRKRQTSTDECVANAHCLMVGGQLKCSCIQGHTADGDGFCQQDNAAGSQYKASTRIAFGAAILLMMMK</sequence>
<feature type="region of interest" description="Disordered" evidence="1">
    <location>
        <begin position="45"/>
        <end position="73"/>
    </location>
</feature>
<dbReference type="EMBL" id="CP111025">
    <property type="protein sequence ID" value="WAR27192.1"/>
    <property type="molecule type" value="Genomic_DNA"/>
</dbReference>
<evidence type="ECO:0000313" key="4">
    <source>
        <dbReference type="Proteomes" id="UP001164746"/>
    </source>
</evidence>
<evidence type="ECO:0000313" key="3">
    <source>
        <dbReference type="EMBL" id="WAR27192.1"/>
    </source>
</evidence>
<name>A0ABY7G1M9_MYAAR</name>
<dbReference type="Proteomes" id="UP001164746">
    <property type="component" value="Chromosome 14"/>
</dbReference>
<evidence type="ECO:0008006" key="5">
    <source>
        <dbReference type="Google" id="ProtNLM"/>
    </source>
</evidence>
<protein>
    <recommendedName>
        <fullName evidence="5">EGF-like domain-containing protein</fullName>
    </recommendedName>
</protein>
<keyword evidence="2" id="KW-0732">Signal</keyword>
<evidence type="ECO:0000256" key="1">
    <source>
        <dbReference type="SAM" id="MobiDB-lite"/>
    </source>
</evidence>
<organism evidence="3 4">
    <name type="scientific">Mya arenaria</name>
    <name type="common">Soft-shell clam</name>
    <dbReference type="NCBI Taxonomy" id="6604"/>
    <lineage>
        <taxon>Eukaryota</taxon>
        <taxon>Metazoa</taxon>
        <taxon>Spiralia</taxon>
        <taxon>Lophotrochozoa</taxon>
        <taxon>Mollusca</taxon>
        <taxon>Bivalvia</taxon>
        <taxon>Autobranchia</taxon>
        <taxon>Heteroconchia</taxon>
        <taxon>Euheterodonta</taxon>
        <taxon>Imparidentia</taxon>
        <taxon>Neoheterodontei</taxon>
        <taxon>Myida</taxon>
        <taxon>Myoidea</taxon>
        <taxon>Myidae</taxon>
        <taxon>Mya</taxon>
    </lineage>
</organism>
<keyword evidence="4" id="KW-1185">Reference proteome</keyword>
<feature type="chain" id="PRO_5046998296" description="EGF-like domain-containing protein" evidence="2">
    <location>
        <begin position="27"/>
        <end position="161"/>
    </location>
</feature>
<accession>A0ABY7G1M9</accession>